<gene>
    <name evidence="3" type="ORF">DEBURN_LOCUS2381</name>
</gene>
<comment type="caution">
    <text evidence="3">The sequence shown here is derived from an EMBL/GenBank/DDBJ whole genome shotgun (WGS) entry which is preliminary data.</text>
</comment>
<feature type="non-terminal residue" evidence="3">
    <location>
        <position position="173"/>
    </location>
</feature>
<dbReference type="InterPro" id="IPR039876">
    <property type="entry name" value="HAP28"/>
</dbReference>
<feature type="compositionally biased region" description="Basic residues" evidence="1">
    <location>
        <begin position="1"/>
        <end position="17"/>
    </location>
</feature>
<dbReference type="PANTHER" id="PTHR22055">
    <property type="entry name" value="28 KDA HEAT- AND ACID-STABLE PHOSPHOPROTEIN PDGF-ASSOCIATED PROTEIN"/>
    <property type="match status" value="1"/>
</dbReference>
<feature type="region of interest" description="Disordered" evidence="1">
    <location>
        <begin position="145"/>
        <end position="173"/>
    </location>
</feature>
<evidence type="ECO:0000256" key="1">
    <source>
        <dbReference type="SAM" id="MobiDB-lite"/>
    </source>
</evidence>
<dbReference type="EMBL" id="CAJVPK010000129">
    <property type="protein sequence ID" value="CAG8455277.1"/>
    <property type="molecule type" value="Genomic_DNA"/>
</dbReference>
<feature type="domain" description="Casein kinase substrate phosphoprotein PP28" evidence="2">
    <location>
        <begin position="81"/>
        <end position="157"/>
    </location>
</feature>
<accession>A0A9N8VLT8</accession>
<organism evidence="3 4">
    <name type="scientific">Diversispora eburnea</name>
    <dbReference type="NCBI Taxonomy" id="1213867"/>
    <lineage>
        <taxon>Eukaryota</taxon>
        <taxon>Fungi</taxon>
        <taxon>Fungi incertae sedis</taxon>
        <taxon>Mucoromycota</taxon>
        <taxon>Glomeromycotina</taxon>
        <taxon>Glomeromycetes</taxon>
        <taxon>Diversisporales</taxon>
        <taxon>Diversisporaceae</taxon>
        <taxon>Diversispora</taxon>
    </lineage>
</organism>
<sequence>MPPKSHYKSRKPVRGGGHRFTNPRNLESGDSEGWEYRNKREIKKDSGESSEENESGNELNGSNASESSEEELDESKFEISNPNRNNKKDSLKVSDISSTRELSRREREALEKEAARQRYWKLHLEGKTDQAKADLARLAVIRKQREEAASQRKADAEAKTEAHKVKLEKEGRR</sequence>
<feature type="compositionally biased region" description="Basic and acidic residues" evidence="1">
    <location>
        <begin position="34"/>
        <end position="47"/>
    </location>
</feature>
<feature type="compositionally biased region" description="Low complexity" evidence="1">
    <location>
        <begin position="56"/>
        <end position="66"/>
    </location>
</feature>
<reference evidence="3" key="1">
    <citation type="submission" date="2021-06" db="EMBL/GenBank/DDBJ databases">
        <authorList>
            <person name="Kallberg Y."/>
            <person name="Tangrot J."/>
            <person name="Rosling A."/>
        </authorList>
    </citation>
    <scope>NUCLEOTIDE SEQUENCE</scope>
    <source>
        <strain evidence="3">AZ414A</strain>
    </source>
</reference>
<feature type="region of interest" description="Disordered" evidence="1">
    <location>
        <begin position="1"/>
        <end position="114"/>
    </location>
</feature>
<name>A0A9N8VLT8_9GLOM</name>
<dbReference type="AlphaFoldDB" id="A0A9N8VLT8"/>
<proteinExistence type="predicted"/>
<evidence type="ECO:0000313" key="4">
    <source>
        <dbReference type="Proteomes" id="UP000789706"/>
    </source>
</evidence>
<dbReference type="Proteomes" id="UP000789706">
    <property type="component" value="Unassembled WGS sequence"/>
</dbReference>
<evidence type="ECO:0000259" key="2">
    <source>
        <dbReference type="Pfam" id="PF10252"/>
    </source>
</evidence>
<protein>
    <submittedName>
        <fullName evidence="3">718_t:CDS:1</fullName>
    </submittedName>
</protein>
<keyword evidence="4" id="KW-1185">Reference proteome</keyword>
<feature type="compositionally biased region" description="Basic and acidic residues" evidence="1">
    <location>
        <begin position="101"/>
        <end position="114"/>
    </location>
</feature>
<dbReference type="OrthoDB" id="21120at2759"/>
<dbReference type="InterPro" id="IPR019380">
    <property type="entry name" value="Casein_kinase_sb_PP28"/>
</dbReference>
<dbReference type="Pfam" id="PF10252">
    <property type="entry name" value="PP28"/>
    <property type="match status" value="1"/>
</dbReference>
<evidence type="ECO:0000313" key="3">
    <source>
        <dbReference type="EMBL" id="CAG8455277.1"/>
    </source>
</evidence>